<evidence type="ECO:0000313" key="2">
    <source>
        <dbReference type="Proteomes" id="UP000008783"/>
    </source>
</evidence>
<dbReference type="RefSeq" id="XP_003338145.2">
    <property type="nucleotide sequence ID" value="XM_003338097.2"/>
</dbReference>
<dbReference type="PANTHER" id="PTHR31912">
    <property type="entry name" value="IP13529P"/>
    <property type="match status" value="1"/>
</dbReference>
<protein>
    <submittedName>
        <fullName evidence="1">Uncharacterized protein</fullName>
    </submittedName>
</protein>
<dbReference type="EMBL" id="DS178406">
    <property type="protein sequence ID" value="EFP93726.2"/>
    <property type="molecule type" value="Genomic_DNA"/>
</dbReference>
<reference evidence="2" key="2">
    <citation type="journal article" date="2011" name="Proc. Natl. Acad. Sci. U.S.A.">
        <title>Obligate biotrophy features unraveled by the genomic analysis of rust fungi.</title>
        <authorList>
            <person name="Duplessis S."/>
            <person name="Cuomo C.A."/>
            <person name="Lin Y.-C."/>
            <person name="Aerts A."/>
            <person name="Tisserant E."/>
            <person name="Veneault-Fourrey C."/>
            <person name="Joly D.L."/>
            <person name="Hacquard S."/>
            <person name="Amselem J."/>
            <person name="Cantarel B.L."/>
            <person name="Chiu R."/>
            <person name="Coutinho P.M."/>
            <person name="Feau N."/>
            <person name="Field M."/>
            <person name="Frey P."/>
            <person name="Gelhaye E."/>
            <person name="Goldberg J."/>
            <person name="Grabherr M.G."/>
            <person name="Kodira C.D."/>
            <person name="Kohler A."/>
            <person name="Kuees U."/>
            <person name="Lindquist E.A."/>
            <person name="Lucas S.M."/>
            <person name="Mago R."/>
            <person name="Mauceli E."/>
            <person name="Morin E."/>
            <person name="Murat C."/>
            <person name="Pangilinan J.L."/>
            <person name="Park R."/>
            <person name="Pearson M."/>
            <person name="Quesneville H."/>
            <person name="Rouhier N."/>
            <person name="Sakthikumar S."/>
            <person name="Salamov A.A."/>
            <person name="Schmutz J."/>
            <person name="Selles B."/>
            <person name="Shapiro H."/>
            <person name="Tanguay P."/>
            <person name="Tuskan G.A."/>
            <person name="Henrissat B."/>
            <person name="Van de Peer Y."/>
            <person name="Rouze P."/>
            <person name="Ellis J.G."/>
            <person name="Dodds P.N."/>
            <person name="Schein J.E."/>
            <person name="Zhong S."/>
            <person name="Hamelin R.C."/>
            <person name="Grigoriev I.V."/>
            <person name="Szabo L.J."/>
            <person name="Martin F."/>
        </authorList>
    </citation>
    <scope>NUCLEOTIDE SEQUENCE [LARGE SCALE GENOMIC DNA]</scope>
    <source>
        <strain evidence="2">CRL 75-36-700-3 / race SCCL</strain>
    </source>
</reference>
<dbReference type="OrthoDB" id="2506088at2759"/>
<reference key="1">
    <citation type="submission" date="2007-01" db="EMBL/GenBank/DDBJ databases">
        <title>The Genome Sequence of Puccinia graminis f. sp. tritici Strain CRL 75-36-700-3.</title>
        <authorList>
            <consortium name="The Broad Institute Genome Sequencing Platform"/>
            <person name="Birren B."/>
            <person name="Lander E."/>
            <person name="Galagan J."/>
            <person name="Nusbaum C."/>
            <person name="Devon K."/>
            <person name="Cuomo C."/>
            <person name="Jaffe D."/>
            <person name="Butler J."/>
            <person name="Alvarez P."/>
            <person name="Gnerre S."/>
            <person name="Grabherr M."/>
            <person name="Mauceli E."/>
            <person name="Brockman W."/>
            <person name="Young S."/>
            <person name="LaButti K."/>
            <person name="Sykes S."/>
            <person name="DeCaprio D."/>
            <person name="Crawford M."/>
            <person name="Koehrsen M."/>
            <person name="Engels R."/>
            <person name="Montgomery P."/>
            <person name="Pearson M."/>
            <person name="Howarth C."/>
            <person name="Larson L."/>
            <person name="White J."/>
            <person name="Zeng Q."/>
            <person name="Kodira C."/>
            <person name="Yandava C."/>
            <person name="Alvarado L."/>
            <person name="O'Leary S."/>
            <person name="Szabo L."/>
            <person name="Dean R."/>
            <person name="Schein J."/>
        </authorList>
    </citation>
    <scope>NUCLEOTIDE SEQUENCE</scope>
    <source>
        <strain>CRL 75-36-700-3</strain>
    </source>
</reference>
<sequence length="630" mass="70719">MFFIAKNPDFDSQQLTRIAVQEFHTDYPSMTVNGGGLMSDLCGNRMYELGTDSELLGPIFNRWRLKAAGRVIRHMPICLYADDTSGNSSKKWNKHISYYFTLAGLPPNLTNQHFNCHFLSTSNSAGAMELAEGVVDELITLVEEGCVAYDSGLGEEVLITSALLCFLADSPMHAEITSTVMPGNSRNPCRMCDLGVSSVAMKKTMAYLQFFLQISADGHWIRNGARSWLGIIANCYLLWDLAKQPRTKTRVGALGGDLGIKDSVNNEILLFKYTILAKGDAATPANQAFTNRISELDQTNQTRLFNPFFKVPGKYFDGCTDTPVEVLHVFLLGIVKYMVREVMGRAKPAELGEIEGWYRAFSTTSLNIPSFSPYYMAKHSSNFVGKEFKMVLQSAPFVLSKFFTNDERLAWGALCQLAPLVFQTRIEDMASYLVDLRFHIQKFLFYIIRTTAQWINKPKFHMLVHLPESIERFGPASLFATEKFESYNAVLRNASVHSNRQSPGKDIAITFGNYKVLRHLICGGHFKHPKHPAVYITAGSAVSRLFVDHPLVQVSMDYNDSASSGQVSYPYPQNIRLPPREVRKIPPPLEFHLPGRKLFQVAGIQLNAHRALRKGVYAGQREIFRIGLDA</sequence>
<dbReference type="InParanoid" id="E3LB01"/>
<dbReference type="PANTHER" id="PTHR31912:SF34">
    <property type="entry name" value="NOTOCHORD-RELATED PROTEIN"/>
    <property type="match status" value="1"/>
</dbReference>
<dbReference type="STRING" id="418459.E3LB01"/>
<evidence type="ECO:0000313" key="1">
    <source>
        <dbReference type="EMBL" id="EFP93726.2"/>
    </source>
</evidence>
<proteinExistence type="predicted"/>
<gene>
    <name evidence="1" type="ORF">PGTG_19710</name>
</gene>
<dbReference type="AlphaFoldDB" id="E3LB01"/>
<accession>E3LB01</accession>
<dbReference type="HOGENOM" id="CLU_004591_1_1_1"/>
<keyword evidence="2" id="KW-1185">Reference proteome</keyword>
<name>E3LB01_PUCGT</name>
<dbReference type="VEuPathDB" id="FungiDB:PGTG_19710"/>
<organism evidence="1 2">
    <name type="scientific">Puccinia graminis f. sp. tritici (strain CRL 75-36-700-3 / race SCCL)</name>
    <name type="common">Black stem rust fungus</name>
    <dbReference type="NCBI Taxonomy" id="418459"/>
    <lineage>
        <taxon>Eukaryota</taxon>
        <taxon>Fungi</taxon>
        <taxon>Dikarya</taxon>
        <taxon>Basidiomycota</taxon>
        <taxon>Pucciniomycotina</taxon>
        <taxon>Pucciniomycetes</taxon>
        <taxon>Pucciniales</taxon>
        <taxon>Pucciniaceae</taxon>
        <taxon>Puccinia</taxon>
    </lineage>
</organism>
<dbReference type="GeneID" id="10535096"/>
<dbReference type="KEGG" id="pgr:PGTG_19710"/>
<dbReference type="Proteomes" id="UP000008783">
    <property type="component" value="Unassembled WGS sequence"/>
</dbReference>